<keyword evidence="2" id="KW-1185">Reference proteome</keyword>
<accession>A0ACC3M8S8</accession>
<organism evidence="1 2">
    <name type="scientific">Vermiconidia calcicola</name>
    <dbReference type="NCBI Taxonomy" id="1690605"/>
    <lineage>
        <taxon>Eukaryota</taxon>
        <taxon>Fungi</taxon>
        <taxon>Dikarya</taxon>
        <taxon>Ascomycota</taxon>
        <taxon>Pezizomycotina</taxon>
        <taxon>Dothideomycetes</taxon>
        <taxon>Dothideomycetidae</taxon>
        <taxon>Mycosphaerellales</taxon>
        <taxon>Extremaceae</taxon>
        <taxon>Vermiconidia</taxon>
    </lineage>
</organism>
<gene>
    <name evidence="1" type="ORF">LTR37_021359</name>
</gene>
<evidence type="ECO:0000313" key="1">
    <source>
        <dbReference type="EMBL" id="KAK3679615.1"/>
    </source>
</evidence>
<dbReference type="EMBL" id="JAUTXU010000482">
    <property type="protein sequence ID" value="KAK3679615.1"/>
    <property type="molecule type" value="Genomic_DNA"/>
</dbReference>
<comment type="caution">
    <text evidence="1">The sequence shown here is derived from an EMBL/GenBank/DDBJ whole genome shotgun (WGS) entry which is preliminary data.</text>
</comment>
<reference evidence="1" key="1">
    <citation type="submission" date="2023-07" db="EMBL/GenBank/DDBJ databases">
        <title>Black Yeasts Isolated from many extreme environments.</title>
        <authorList>
            <person name="Coleine C."/>
            <person name="Stajich J.E."/>
            <person name="Selbmann L."/>
        </authorList>
    </citation>
    <scope>NUCLEOTIDE SEQUENCE</scope>
    <source>
        <strain evidence="1">CCFEE 5714</strain>
    </source>
</reference>
<proteinExistence type="predicted"/>
<sequence length="442" mass="48280">MRPQQYNQWLDRRKRQTSECPSPTFTSSNGLEFATYCGQQFTGEVNTVGKSSEGDSIEDCMGYCSIYRPRCYGVWWDADDQECYFLNDGLGTSNLTSSSSISIAIADRSQLVEPTDASCPYADGSMQTLANTEEFLIYCDKDFGGYGDYCPDNLQAEASGCPPHADTLEECMQLCSDAHPLCTGVSFNPDLELGYANCYLKSDLDGAVAQAPAEGVATHSAEITAAFADVSVGCPSSRTYTSDNGKDFAVECYDGRVGSDNITSQHEASVEDCLESCSTRTDLGCVGVVFDIELLDGFNNCYLLNETGTPNKGANATFAQLTQQGVDRAPPSDSDGEGGSNEGSNAWVAGPVIGVILLLALVIGGFFWWRRRSKKRQAQLPEQQPTISELPSDHGVWEAKPYAMHKADGPMHEQFHMLQSQERYELADPNSQRALQHELDRH</sequence>
<evidence type="ECO:0000313" key="2">
    <source>
        <dbReference type="Proteomes" id="UP001281147"/>
    </source>
</evidence>
<name>A0ACC3M8S8_9PEZI</name>
<protein>
    <submittedName>
        <fullName evidence="1">Uncharacterized protein</fullName>
    </submittedName>
</protein>
<dbReference type="Proteomes" id="UP001281147">
    <property type="component" value="Unassembled WGS sequence"/>
</dbReference>